<organism evidence="1 2">
    <name type="scientific">Parageobacillus galactosidasius</name>
    <dbReference type="NCBI Taxonomy" id="883812"/>
    <lineage>
        <taxon>Bacteria</taxon>
        <taxon>Bacillati</taxon>
        <taxon>Bacillota</taxon>
        <taxon>Bacilli</taxon>
        <taxon>Bacillales</taxon>
        <taxon>Anoxybacillaceae</taxon>
        <taxon>Parageobacillus</taxon>
    </lineage>
</organism>
<name>A0A226QQI4_9BACL</name>
<dbReference type="RefSeq" id="WP_089097249.1">
    <property type="nucleotide sequence ID" value="NZ_NDYL01000001.1"/>
</dbReference>
<comment type="caution">
    <text evidence="1">The sequence shown here is derived from an EMBL/GenBank/DDBJ whole genome shotgun (WGS) entry which is preliminary data.</text>
</comment>
<keyword evidence="2" id="KW-1185">Reference proteome</keyword>
<dbReference type="AlphaFoldDB" id="A0A226QQI4"/>
<evidence type="ECO:0000313" key="2">
    <source>
        <dbReference type="Proteomes" id="UP000198394"/>
    </source>
</evidence>
<proteinExistence type="predicted"/>
<sequence length="91" mass="10916">MIYFVNKDTNLANIDIEKDIVLERYELDLNNDFSINFAGSYPLNEVVNFPGNGFYYSDYGFKDEFEIYYVEVNRDNTELYFYEVFKHVSED</sequence>
<evidence type="ECO:0000313" key="1">
    <source>
        <dbReference type="EMBL" id="OXB94796.1"/>
    </source>
</evidence>
<reference evidence="1 2" key="1">
    <citation type="submission" date="2017-04" db="EMBL/GenBank/DDBJ databases">
        <title>The genome sequence of Parageobacillus galactosidasius DSM 18751.</title>
        <authorList>
            <person name="Ramaloko W.T."/>
            <person name="Koen N."/>
            <person name="Polliack S."/>
            <person name="Aliyu H."/>
            <person name="Lebre P."/>
            <person name="Mohr T."/>
            <person name="Oswald F."/>
            <person name="Zwick M."/>
            <person name="Neumann A."/>
            <person name="Syldatk C."/>
            <person name="Cowan D."/>
            <person name="De Maayer P."/>
        </authorList>
    </citation>
    <scope>NUCLEOTIDE SEQUENCE [LARGE SCALE GENOMIC DNA]</scope>
    <source>
        <strain evidence="1 2">DSM 18751</strain>
    </source>
</reference>
<dbReference type="EMBL" id="NDYL01000001">
    <property type="protein sequence ID" value="OXB94796.1"/>
    <property type="molecule type" value="Genomic_DNA"/>
</dbReference>
<accession>A0A226QQI4</accession>
<gene>
    <name evidence="1" type="ORF">B9L23_08010</name>
</gene>
<dbReference type="Proteomes" id="UP000198394">
    <property type="component" value="Unassembled WGS sequence"/>
</dbReference>
<protein>
    <submittedName>
        <fullName evidence="1">Uncharacterized protein</fullName>
    </submittedName>
</protein>